<dbReference type="Proteomes" id="UP001153678">
    <property type="component" value="Unassembled WGS sequence"/>
</dbReference>
<protein>
    <submittedName>
        <fullName evidence="1">6954_t:CDS:1</fullName>
    </submittedName>
</protein>
<accession>A0A9W4SYZ2</accession>
<feature type="non-terminal residue" evidence="1">
    <location>
        <position position="1"/>
    </location>
</feature>
<dbReference type="EMBL" id="CAMKVN010004225">
    <property type="protein sequence ID" value="CAI2186621.1"/>
    <property type="molecule type" value="Genomic_DNA"/>
</dbReference>
<dbReference type="OrthoDB" id="2377383at2759"/>
<keyword evidence="2" id="KW-1185">Reference proteome</keyword>
<evidence type="ECO:0000313" key="2">
    <source>
        <dbReference type="Proteomes" id="UP001153678"/>
    </source>
</evidence>
<proteinExistence type="predicted"/>
<evidence type="ECO:0000313" key="1">
    <source>
        <dbReference type="EMBL" id="CAI2186621.1"/>
    </source>
</evidence>
<organism evidence="1 2">
    <name type="scientific">Funneliformis geosporum</name>
    <dbReference type="NCBI Taxonomy" id="1117311"/>
    <lineage>
        <taxon>Eukaryota</taxon>
        <taxon>Fungi</taxon>
        <taxon>Fungi incertae sedis</taxon>
        <taxon>Mucoromycota</taxon>
        <taxon>Glomeromycotina</taxon>
        <taxon>Glomeromycetes</taxon>
        <taxon>Glomerales</taxon>
        <taxon>Glomeraceae</taxon>
        <taxon>Funneliformis</taxon>
    </lineage>
</organism>
<gene>
    <name evidence="1" type="ORF">FWILDA_LOCUS12669</name>
</gene>
<comment type="caution">
    <text evidence="1">The sequence shown here is derived from an EMBL/GenBank/DDBJ whole genome shotgun (WGS) entry which is preliminary data.</text>
</comment>
<dbReference type="AlphaFoldDB" id="A0A9W4SYZ2"/>
<sequence>EFHHQMPGNDEKGSVRSDFACVVISHITKKQYPFFILKFEIGGMQAHKDFAVVVAKAAHALNCILSMHMLTELKISLI</sequence>
<reference evidence="1" key="1">
    <citation type="submission" date="2022-08" db="EMBL/GenBank/DDBJ databases">
        <authorList>
            <person name="Kallberg Y."/>
            <person name="Tangrot J."/>
            <person name="Rosling A."/>
        </authorList>
    </citation>
    <scope>NUCLEOTIDE SEQUENCE</scope>
    <source>
        <strain evidence="1">Wild A</strain>
    </source>
</reference>
<name>A0A9W4SYZ2_9GLOM</name>